<gene>
    <name evidence="4" type="ORF">DJ76_02505</name>
    <name evidence="3" type="ORF">DJ79_10340</name>
    <name evidence="2" type="ORF">DJ80_10320</name>
</gene>
<organism evidence="3 5">
    <name type="scientific">Halorubrum ezzemoulense</name>
    <name type="common">Halorubrum chaoviator</name>
    <dbReference type="NCBI Taxonomy" id="337243"/>
    <lineage>
        <taxon>Archaea</taxon>
        <taxon>Methanobacteriati</taxon>
        <taxon>Methanobacteriota</taxon>
        <taxon>Stenosarchaea group</taxon>
        <taxon>Halobacteria</taxon>
        <taxon>Halobacteriales</taxon>
        <taxon>Haloferacaceae</taxon>
        <taxon>Halorubrum</taxon>
    </lineage>
</organism>
<dbReference type="Proteomes" id="UP000216925">
    <property type="component" value="Unassembled WGS sequence"/>
</dbReference>
<evidence type="ECO:0000313" key="7">
    <source>
        <dbReference type="Proteomes" id="UP000216925"/>
    </source>
</evidence>
<dbReference type="AlphaFoldDB" id="A0A256JEI5"/>
<dbReference type="Proteomes" id="UP000215607">
    <property type="component" value="Unassembled WGS sequence"/>
</dbReference>
<dbReference type="EMBL" id="NHOZ01000096">
    <property type="protein sequence ID" value="OYR62394.1"/>
    <property type="molecule type" value="Genomic_DNA"/>
</dbReference>
<dbReference type="Pfam" id="PF24365">
    <property type="entry name" value="DUF7521"/>
    <property type="match status" value="1"/>
</dbReference>
<protein>
    <submittedName>
        <fullName evidence="3">Uncharacterized protein</fullName>
    </submittedName>
</protein>
<evidence type="ECO:0000313" key="3">
    <source>
        <dbReference type="EMBL" id="OYR67150.1"/>
    </source>
</evidence>
<dbReference type="EMBL" id="NHPD01000015">
    <property type="protein sequence ID" value="OYR75495.1"/>
    <property type="molecule type" value="Genomic_DNA"/>
</dbReference>
<reference evidence="5 6" key="1">
    <citation type="journal article" date="2014" name="Front. Microbiol.">
        <title>Population and genomic analysis of the genus Halorubrum.</title>
        <authorList>
            <person name="Fullmer M.S."/>
            <person name="Soucy S.M."/>
            <person name="Swithers K.S."/>
            <person name="Makkay A.M."/>
            <person name="Wheeler R."/>
            <person name="Ventosa A."/>
            <person name="Gogarten J.P."/>
            <person name="Papke R.T."/>
        </authorList>
    </citation>
    <scope>NUCLEOTIDE SEQUENCE [LARGE SCALE GENOMIC DNA]</scope>
    <source>
        <strain evidence="4 7">Ec15</strain>
        <strain evidence="3 5">Ga2p</strain>
        <strain evidence="2 6">Ga36</strain>
    </source>
</reference>
<keyword evidence="1" id="KW-0472">Membrane</keyword>
<evidence type="ECO:0000313" key="2">
    <source>
        <dbReference type="EMBL" id="OYR62394.1"/>
    </source>
</evidence>
<keyword evidence="1" id="KW-0812">Transmembrane</keyword>
<evidence type="ECO:0000313" key="6">
    <source>
        <dbReference type="Proteomes" id="UP000215731"/>
    </source>
</evidence>
<proteinExistence type="predicted"/>
<feature type="transmembrane region" description="Helical" evidence="1">
    <location>
        <begin position="49"/>
        <end position="69"/>
    </location>
</feature>
<dbReference type="EMBL" id="NHPA01000046">
    <property type="protein sequence ID" value="OYR67150.1"/>
    <property type="molecule type" value="Genomic_DNA"/>
</dbReference>
<dbReference type="Proteomes" id="UP000215731">
    <property type="component" value="Unassembled WGS sequence"/>
</dbReference>
<reference evidence="3" key="2">
    <citation type="submission" date="2017-05" db="EMBL/GenBank/DDBJ databases">
        <authorList>
            <person name="Song R."/>
            <person name="Chenine A.L."/>
            <person name="Ruprecht R.M."/>
        </authorList>
    </citation>
    <scope>NUCLEOTIDE SEQUENCE</scope>
    <source>
        <strain evidence="4">Ec15</strain>
        <strain evidence="3">Ga2p</strain>
        <strain evidence="2">Ga36</strain>
    </source>
</reference>
<evidence type="ECO:0000256" key="1">
    <source>
        <dbReference type="SAM" id="Phobius"/>
    </source>
</evidence>
<evidence type="ECO:0000313" key="4">
    <source>
        <dbReference type="EMBL" id="OYR75495.1"/>
    </source>
</evidence>
<accession>A0A256JEI5</accession>
<name>A0A256JEI5_HALEZ</name>
<comment type="caution">
    <text evidence="3">The sequence shown here is derived from an EMBL/GenBank/DDBJ whole genome shotgun (WGS) entry which is preliminary data.</text>
</comment>
<sequence length="114" mass="12484">MSVVQAADTQLPSDYLLLLSVSLIALGLALFIVFHAYRGYQRNSSIRMLYLACGLGLITVVPMTLSIGVNSLGQMIELAPRVYTFYLPLVIRVSEITGICTLLYSLLITPSKSQ</sequence>
<keyword evidence="1" id="KW-1133">Transmembrane helix</keyword>
<feature type="transmembrane region" description="Helical" evidence="1">
    <location>
        <begin position="15"/>
        <end position="37"/>
    </location>
</feature>
<evidence type="ECO:0000313" key="5">
    <source>
        <dbReference type="Proteomes" id="UP000215607"/>
    </source>
</evidence>
<feature type="transmembrane region" description="Helical" evidence="1">
    <location>
        <begin position="89"/>
        <end position="108"/>
    </location>
</feature>
<dbReference type="InterPro" id="IPR055943">
    <property type="entry name" value="DUF7521"/>
</dbReference>